<evidence type="ECO:0000259" key="12">
    <source>
        <dbReference type="PROSITE" id="PS50850"/>
    </source>
</evidence>
<feature type="transmembrane region" description="Helical" evidence="11">
    <location>
        <begin position="342"/>
        <end position="365"/>
    </location>
</feature>
<feature type="transmembrane region" description="Helical" evidence="11">
    <location>
        <begin position="126"/>
        <end position="150"/>
    </location>
</feature>
<gene>
    <name evidence="13" type="ORF">CD934_17610</name>
</gene>
<dbReference type="InterPro" id="IPR020846">
    <property type="entry name" value="MFS_dom"/>
</dbReference>
<evidence type="ECO:0000256" key="7">
    <source>
        <dbReference type="ARBA" id="ARBA00022989"/>
    </source>
</evidence>
<dbReference type="PROSITE" id="PS50850">
    <property type="entry name" value="MFS"/>
    <property type="match status" value="1"/>
</dbReference>
<keyword evidence="4" id="KW-1003">Cell membrane</keyword>
<evidence type="ECO:0000256" key="5">
    <source>
        <dbReference type="ARBA" id="ARBA00022692"/>
    </source>
</evidence>
<dbReference type="AlphaFoldDB" id="A0A514JSI7"/>
<dbReference type="InterPro" id="IPR011701">
    <property type="entry name" value="MFS"/>
</dbReference>
<dbReference type="Pfam" id="PF07690">
    <property type="entry name" value="MFS_1"/>
    <property type="match status" value="1"/>
</dbReference>
<evidence type="ECO:0000256" key="4">
    <source>
        <dbReference type="ARBA" id="ARBA00022475"/>
    </source>
</evidence>
<evidence type="ECO:0000313" key="14">
    <source>
        <dbReference type="Proteomes" id="UP000316215"/>
    </source>
</evidence>
<evidence type="ECO:0000256" key="6">
    <source>
        <dbReference type="ARBA" id="ARBA00022847"/>
    </source>
</evidence>
<sequence length="440" mass="46449">MSVPTDTAKVTPVTDERRRKAKKATAVAAFGTFIEYYDFSVYGYVAATLSIVFFPSDNPTVSLLNTFLVFGSAFVVRPLGALFFGRLGDRAGRRVSLVASIGLMSLAAALTGLLPGYATIGVAAPILLVVLRMLQGFSTGGEIGGAASYIREWAPEDRRPLYISFIPGVGVFGKACAAGMAALAASLVPEDSMEAWGWRLPFLLAVPLGLLCLYLRLKIEDTPEFRDTDVTERTNRKPFKELMAGHRGPLTKVITISTVQNVGTYVGTVFVASYLSTVLDFSEGQAATIVLLAVLTAAVFIPLCGQLGSRLGGKRVLIVSYIAYIALTIPSFLLMGRGSVGLAIAGLVLGMVPYALCQAGTYTVMPEFFPVQVRNTGVAFGHSIGAVIGGGAGPYASTWLIDATGSTLVPAYILVVFGLFGLALALGAVRRSTSADHLYA</sequence>
<dbReference type="FunFam" id="1.20.1250.20:FF:000001">
    <property type="entry name" value="Dicarboxylate MFS transporter"/>
    <property type="match status" value="1"/>
</dbReference>
<dbReference type="Proteomes" id="UP000316215">
    <property type="component" value="Chromosome"/>
</dbReference>
<feature type="transmembrane region" description="Helical" evidence="11">
    <location>
        <begin position="66"/>
        <end position="85"/>
    </location>
</feature>
<dbReference type="SUPFAM" id="SSF103473">
    <property type="entry name" value="MFS general substrate transporter"/>
    <property type="match status" value="1"/>
</dbReference>
<keyword evidence="14" id="KW-1185">Reference proteome</keyword>
<feature type="transmembrane region" description="Helical" evidence="11">
    <location>
        <begin position="377"/>
        <end position="397"/>
    </location>
</feature>
<dbReference type="GO" id="GO:0015293">
    <property type="term" value="F:symporter activity"/>
    <property type="evidence" value="ECO:0007669"/>
    <property type="project" value="UniProtKB-KW"/>
</dbReference>
<evidence type="ECO:0000256" key="8">
    <source>
        <dbReference type="ARBA" id="ARBA00023136"/>
    </source>
</evidence>
<comment type="function">
    <text evidence="9">May be a proton symporter involved in the uptake of osmolytes such as proline and glycine betaine.</text>
</comment>
<evidence type="ECO:0000256" key="9">
    <source>
        <dbReference type="ARBA" id="ARBA00037295"/>
    </source>
</evidence>
<proteinExistence type="inferred from homology"/>
<evidence type="ECO:0000256" key="11">
    <source>
        <dbReference type="SAM" id="Phobius"/>
    </source>
</evidence>
<protein>
    <recommendedName>
        <fullName evidence="10">Putative proline/betaine transporter</fullName>
    </recommendedName>
</protein>
<evidence type="ECO:0000256" key="2">
    <source>
        <dbReference type="ARBA" id="ARBA00008240"/>
    </source>
</evidence>
<comment type="similarity">
    <text evidence="2">Belongs to the major facilitator superfamily. Metabolite:H+ Symporter (MHS) family (TC 2.A.1.6) family.</text>
</comment>
<keyword evidence="5 11" id="KW-0812">Transmembrane</keyword>
<feature type="transmembrane region" description="Helical" evidence="11">
    <location>
        <begin position="253"/>
        <end position="274"/>
    </location>
</feature>
<dbReference type="InterPro" id="IPR005829">
    <property type="entry name" value="Sugar_transporter_CS"/>
</dbReference>
<dbReference type="EMBL" id="CP022310">
    <property type="protein sequence ID" value="QDI70313.1"/>
    <property type="molecule type" value="Genomic_DNA"/>
</dbReference>
<accession>A0A514JSI7</accession>
<feature type="transmembrane region" description="Helical" evidence="11">
    <location>
        <begin position="97"/>
        <end position="120"/>
    </location>
</feature>
<dbReference type="GO" id="GO:0005886">
    <property type="term" value="C:plasma membrane"/>
    <property type="evidence" value="ECO:0007669"/>
    <property type="project" value="UniProtKB-SubCell"/>
</dbReference>
<feature type="transmembrane region" description="Helical" evidence="11">
    <location>
        <begin position="162"/>
        <end position="184"/>
    </location>
</feature>
<dbReference type="KEGG" id="sast:CD934_17610"/>
<dbReference type="InterPro" id="IPR036259">
    <property type="entry name" value="MFS_trans_sf"/>
</dbReference>
<name>A0A514JSI7_9ACTN</name>
<dbReference type="InterPro" id="IPR051084">
    <property type="entry name" value="H+-coupled_symporters"/>
</dbReference>
<organism evidence="13 14">
    <name type="scientific">Streptomyces calvus</name>
    <dbReference type="NCBI Taxonomy" id="67282"/>
    <lineage>
        <taxon>Bacteria</taxon>
        <taxon>Bacillati</taxon>
        <taxon>Actinomycetota</taxon>
        <taxon>Actinomycetes</taxon>
        <taxon>Kitasatosporales</taxon>
        <taxon>Streptomycetaceae</taxon>
        <taxon>Streptomyces</taxon>
    </lineage>
</organism>
<keyword evidence="6" id="KW-0769">Symport</keyword>
<keyword evidence="7 11" id="KW-1133">Transmembrane helix</keyword>
<evidence type="ECO:0000256" key="10">
    <source>
        <dbReference type="ARBA" id="ARBA00039918"/>
    </source>
</evidence>
<evidence type="ECO:0000256" key="3">
    <source>
        <dbReference type="ARBA" id="ARBA00022448"/>
    </source>
</evidence>
<feature type="domain" description="Major facilitator superfamily (MFS) profile" evidence="12">
    <location>
        <begin position="24"/>
        <end position="433"/>
    </location>
</feature>
<dbReference type="PROSITE" id="PS00217">
    <property type="entry name" value="SUGAR_TRANSPORT_2"/>
    <property type="match status" value="1"/>
</dbReference>
<feature type="transmembrane region" description="Helical" evidence="11">
    <location>
        <begin position="196"/>
        <end position="217"/>
    </location>
</feature>
<dbReference type="PANTHER" id="PTHR43528">
    <property type="entry name" value="ALPHA-KETOGLUTARATE PERMEASE"/>
    <property type="match status" value="1"/>
</dbReference>
<feature type="transmembrane region" description="Helical" evidence="11">
    <location>
        <begin position="27"/>
        <end position="54"/>
    </location>
</feature>
<comment type="subcellular location">
    <subcellularLocation>
        <location evidence="1">Cell membrane</location>
        <topology evidence="1">Multi-pass membrane protein</topology>
    </subcellularLocation>
</comment>
<evidence type="ECO:0000313" key="13">
    <source>
        <dbReference type="EMBL" id="QDI70313.1"/>
    </source>
</evidence>
<dbReference type="Gene3D" id="1.20.1250.20">
    <property type="entry name" value="MFS general substrate transporter like domains"/>
    <property type="match status" value="2"/>
</dbReference>
<keyword evidence="8 11" id="KW-0472">Membrane</keyword>
<keyword evidence="3" id="KW-0813">Transport</keyword>
<reference evidence="13 14" key="1">
    <citation type="submission" date="2017-07" db="EMBL/GenBank/DDBJ databases">
        <title>The Complete Genome of Streptomyces asterosporus-ZSY.</title>
        <authorList>
            <person name="Zhang S."/>
        </authorList>
    </citation>
    <scope>NUCLEOTIDE SEQUENCE [LARGE SCALE GENOMIC DNA]</scope>
    <source>
        <strain evidence="13 14">DSM 41452</strain>
    </source>
</reference>
<dbReference type="PANTHER" id="PTHR43528:SF1">
    <property type="entry name" value="ALPHA-KETOGLUTARATE PERMEASE"/>
    <property type="match status" value="1"/>
</dbReference>
<feature type="transmembrane region" description="Helical" evidence="11">
    <location>
        <begin position="409"/>
        <end position="429"/>
    </location>
</feature>
<evidence type="ECO:0000256" key="1">
    <source>
        <dbReference type="ARBA" id="ARBA00004651"/>
    </source>
</evidence>
<feature type="transmembrane region" description="Helical" evidence="11">
    <location>
        <begin position="286"/>
        <end position="304"/>
    </location>
</feature>
<feature type="transmembrane region" description="Helical" evidence="11">
    <location>
        <begin position="316"/>
        <end position="336"/>
    </location>
</feature>